<dbReference type="InterPro" id="IPR051902">
    <property type="entry name" value="BPI_fold-superfamily_member"/>
</dbReference>
<dbReference type="STRING" id="29073.ENSUMAP00000033515"/>
<dbReference type="Gene3D" id="3.15.10.10">
    <property type="entry name" value="Bactericidal permeability-increasing protein, domain 1"/>
    <property type="match status" value="1"/>
</dbReference>
<dbReference type="InterPro" id="IPR017943">
    <property type="entry name" value="Bactericidal_perm-incr_a/b_dom"/>
</dbReference>
<dbReference type="PANTHER" id="PTHR47015:SF3">
    <property type="entry name" value="BPIFA4P PROTEIN-RELATED"/>
    <property type="match status" value="1"/>
</dbReference>
<evidence type="ECO:0000256" key="3">
    <source>
        <dbReference type="ARBA" id="ARBA00022525"/>
    </source>
</evidence>
<keyword evidence="6" id="KW-1185">Reference proteome</keyword>
<dbReference type="Pfam" id="PF01273">
    <property type="entry name" value="LBP_BPI_CETP"/>
    <property type="match status" value="1"/>
</dbReference>
<dbReference type="GeneID" id="103674459"/>
<comment type="similarity">
    <text evidence="2">Belongs to the BPI/LBP/Plunc superfamily. Plunc family.</text>
</comment>
<protein>
    <submittedName>
        <fullName evidence="7">Latherin-like</fullName>
    </submittedName>
</protein>
<evidence type="ECO:0000313" key="6">
    <source>
        <dbReference type="Proteomes" id="UP000261680"/>
    </source>
</evidence>
<keyword evidence="4" id="KW-0732">Signal</keyword>
<dbReference type="OrthoDB" id="9521644at2759"/>
<feature type="chain" id="PRO_5016888527" evidence="4">
    <location>
        <begin position="21"/>
        <end position="235"/>
    </location>
</feature>
<dbReference type="GO" id="GO:0008289">
    <property type="term" value="F:lipid binding"/>
    <property type="evidence" value="ECO:0007669"/>
    <property type="project" value="InterPro"/>
</dbReference>
<dbReference type="InterPro" id="IPR017942">
    <property type="entry name" value="Lipid-bd_serum_glycop_N"/>
</dbReference>
<dbReference type="KEGG" id="umr:103674459"/>
<dbReference type="GO" id="GO:0005576">
    <property type="term" value="C:extracellular region"/>
    <property type="evidence" value="ECO:0007669"/>
    <property type="project" value="UniProtKB-SubCell"/>
</dbReference>
<feature type="domain" description="Lipid-binding serum glycoprotein N-terminal" evidence="5">
    <location>
        <begin position="81"/>
        <end position="207"/>
    </location>
</feature>
<dbReference type="SUPFAM" id="SSF55394">
    <property type="entry name" value="Bactericidal permeability-increasing protein, BPI"/>
    <property type="match status" value="1"/>
</dbReference>
<evidence type="ECO:0000259" key="5">
    <source>
        <dbReference type="Pfam" id="PF01273"/>
    </source>
</evidence>
<dbReference type="AlphaFoldDB" id="A0A384D481"/>
<proteinExistence type="inferred from homology"/>
<dbReference type="RefSeq" id="XP_008701599.1">
    <property type="nucleotide sequence ID" value="XM_008703377.1"/>
</dbReference>
<evidence type="ECO:0000256" key="4">
    <source>
        <dbReference type="SAM" id="SignalP"/>
    </source>
</evidence>
<evidence type="ECO:0000256" key="2">
    <source>
        <dbReference type="ARBA" id="ARBA00009020"/>
    </source>
</evidence>
<sequence length="235" mass="25473">MLKLSGLFVLLCGLLASASAQEVLSRVSSQITNGLTQGLLGTNVLSALQTIDFQGSLQSVFSVAGGNQNILGGLLTNQDANLMVQVKDFRLLQVSLENSPNFKGVDLRIPLAFSIQTKFPALNPCIFYVQTDMRVQLYLEKGAGGKHQLAFGHCRIAPDTVRIQSENLVTPVKKLIVENVERVLGDLIIHNLGAKTCPFINSFLHNLNPQVTNELISLLLQQGGYGASIQISPQF</sequence>
<comment type="subcellular location">
    <subcellularLocation>
        <location evidence="1">Secreted</location>
    </subcellularLocation>
</comment>
<name>A0A384D481_URSMA</name>
<evidence type="ECO:0000313" key="7">
    <source>
        <dbReference type="RefSeq" id="XP_008701599.1"/>
    </source>
</evidence>
<gene>
    <name evidence="7" type="primary">LOC103674459</name>
</gene>
<dbReference type="Proteomes" id="UP000261680">
    <property type="component" value="Unplaced"/>
</dbReference>
<dbReference type="GO" id="GO:0043129">
    <property type="term" value="P:surfactant homeostasis"/>
    <property type="evidence" value="ECO:0007669"/>
    <property type="project" value="TreeGrafter"/>
</dbReference>
<accession>A0A384D481</accession>
<dbReference type="PANTHER" id="PTHR47015">
    <property type="entry name" value="BPI FOLD-CONTAINING FAMILY A MEMBER 1"/>
    <property type="match status" value="1"/>
</dbReference>
<organism evidence="6 7">
    <name type="scientific">Ursus maritimus</name>
    <name type="common">Polar bear</name>
    <name type="synonym">Thalarctos maritimus</name>
    <dbReference type="NCBI Taxonomy" id="29073"/>
    <lineage>
        <taxon>Eukaryota</taxon>
        <taxon>Metazoa</taxon>
        <taxon>Chordata</taxon>
        <taxon>Craniata</taxon>
        <taxon>Vertebrata</taxon>
        <taxon>Euteleostomi</taxon>
        <taxon>Mammalia</taxon>
        <taxon>Eutheria</taxon>
        <taxon>Laurasiatheria</taxon>
        <taxon>Carnivora</taxon>
        <taxon>Caniformia</taxon>
        <taxon>Ursidae</taxon>
        <taxon>Ursus</taxon>
    </lineage>
</organism>
<evidence type="ECO:0000256" key="1">
    <source>
        <dbReference type="ARBA" id="ARBA00004613"/>
    </source>
</evidence>
<keyword evidence="3" id="KW-0964">Secreted</keyword>
<feature type="signal peptide" evidence="4">
    <location>
        <begin position="1"/>
        <end position="20"/>
    </location>
</feature>
<reference evidence="7" key="1">
    <citation type="submission" date="2025-08" db="UniProtKB">
        <authorList>
            <consortium name="RefSeq"/>
        </authorList>
    </citation>
    <scope>IDENTIFICATION</scope>
    <source>
        <tissue evidence="7">Whole blood</tissue>
    </source>
</reference>